<dbReference type="PANTHER" id="PTHR35258:SF1">
    <property type="entry name" value="SPERMATOGENESIS-ASSOCIATED PROTEIN 22"/>
    <property type="match status" value="1"/>
</dbReference>
<sequence>MKRNVNENSTRSTADWAWEAVNPELPPLMKTMNTGQIPHSVSHLLRSQDSMSKSIQSNTERSKSHWSYKDGNKNTSWKTWAGNDVRPQCKRTNLVANDGINSCPRSWGVQQGKPLRISEPPNSSHQSEAEVLRQTHSSKIPGSTMRGLDKSSALQAFKPNFQQNQFKKKIVDDIPENTLKEGSLYQLKLKEKDNSLRIISAVIESMKYWHEHAQKTVLLFEILAVLDSAVTPGPYYSKTFLMRDGKNTLPCVFYEIDRELPRLIRGRVHRCVGNYDQKKNIFKCVSVRPASVSEQKTFQAFVKIVDTEMRYYTDIMNEI</sequence>
<proteinExistence type="predicted"/>
<evidence type="ECO:0000313" key="3">
    <source>
        <dbReference type="Proteomes" id="UP000008912"/>
    </source>
</evidence>
<dbReference type="GO" id="GO:0007129">
    <property type="term" value="P:homologous chromosome pairing at meiosis"/>
    <property type="evidence" value="ECO:0007669"/>
    <property type="project" value="InterPro"/>
</dbReference>
<organism evidence="2 3">
    <name type="scientific">Ailuropoda melanoleuca</name>
    <name type="common">Giant panda</name>
    <dbReference type="NCBI Taxonomy" id="9646"/>
    <lineage>
        <taxon>Eukaryota</taxon>
        <taxon>Metazoa</taxon>
        <taxon>Chordata</taxon>
        <taxon>Craniata</taxon>
        <taxon>Vertebrata</taxon>
        <taxon>Euteleostomi</taxon>
        <taxon>Mammalia</taxon>
        <taxon>Eutheria</taxon>
        <taxon>Laurasiatheria</taxon>
        <taxon>Carnivora</taxon>
        <taxon>Caniformia</taxon>
        <taxon>Ursidae</taxon>
        <taxon>Ailuropoda</taxon>
    </lineage>
</organism>
<feature type="compositionally biased region" description="Polar residues" evidence="1">
    <location>
        <begin position="48"/>
        <end position="59"/>
    </location>
</feature>
<gene>
    <name evidence="2" type="primary">SPATA22</name>
</gene>
<dbReference type="Ensembl" id="ENSAMET00000028871.1">
    <property type="protein sequence ID" value="ENSAMEP00000027506.1"/>
    <property type="gene ID" value="ENSAMEG00000009064.2"/>
</dbReference>
<reference evidence="2" key="2">
    <citation type="submission" date="2025-08" db="UniProtKB">
        <authorList>
            <consortium name="Ensembl"/>
        </authorList>
    </citation>
    <scope>IDENTIFICATION</scope>
</reference>
<protein>
    <submittedName>
        <fullName evidence="2">Spermatosis associated 22</fullName>
    </submittedName>
</protein>
<feature type="region of interest" description="Disordered" evidence="1">
    <location>
        <begin position="118"/>
        <end position="145"/>
    </location>
</feature>
<keyword evidence="3" id="KW-1185">Reference proteome</keyword>
<dbReference type="GeneTree" id="ENSGT00390000018151"/>
<evidence type="ECO:0000313" key="2">
    <source>
        <dbReference type="Ensembl" id="ENSAMEP00000027506.1"/>
    </source>
</evidence>
<accession>A0A7N5JM45</accession>
<dbReference type="Proteomes" id="UP000008912">
    <property type="component" value="Unassembled WGS sequence"/>
</dbReference>
<name>A0A7N5JM45_AILME</name>
<dbReference type="GO" id="GO:0007276">
    <property type="term" value="P:gamete generation"/>
    <property type="evidence" value="ECO:0007669"/>
    <property type="project" value="InterPro"/>
</dbReference>
<dbReference type="AlphaFoldDB" id="A0A7N5JM45"/>
<evidence type="ECO:0000256" key="1">
    <source>
        <dbReference type="SAM" id="MobiDB-lite"/>
    </source>
</evidence>
<feature type="region of interest" description="Disordered" evidence="1">
    <location>
        <begin position="48"/>
        <end position="70"/>
    </location>
</feature>
<feature type="compositionally biased region" description="Basic and acidic residues" evidence="1">
    <location>
        <begin position="60"/>
        <end position="70"/>
    </location>
</feature>
<dbReference type="PANTHER" id="PTHR35258">
    <property type="entry name" value="SPERMATOGENESIS-ASSOCIATED PROTEIN 22"/>
    <property type="match status" value="1"/>
</dbReference>
<dbReference type="GO" id="GO:0051445">
    <property type="term" value="P:regulation of meiotic cell cycle"/>
    <property type="evidence" value="ECO:0007669"/>
    <property type="project" value="TreeGrafter"/>
</dbReference>
<reference evidence="2 3" key="1">
    <citation type="journal article" date="2010" name="Nature">
        <title>The sequence and de novo assembly of the giant panda genome.</title>
        <authorList>
            <person name="Li R."/>
            <person name="Fan W."/>
            <person name="Tian G."/>
            <person name="Zhu H."/>
            <person name="He L."/>
            <person name="Cai J."/>
            <person name="Huang Q."/>
            <person name="Cai Q."/>
            <person name="Li B."/>
            <person name="Bai Y."/>
            <person name="Zhang Z."/>
            <person name="Zhang Y."/>
            <person name="Wang W."/>
            <person name="Li J."/>
            <person name="Wei F."/>
            <person name="Li H."/>
            <person name="Jian M."/>
            <person name="Li J."/>
            <person name="Zhang Z."/>
            <person name="Nielsen R."/>
            <person name="Li D."/>
            <person name="Gu W."/>
            <person name="Yang Z."/>
            <person name="Xuan Z."/>
            <person name="Ryder O.A."/>
            <person name="Leung F.C."/>
            <person name="Zhou Y."/>
            <person name="Cao J."/>
            <person name="Sun X."/>
            <person name="Fu Y."/>
            <person name="Fang X."/>
            <person name="Guo X."/>
            <person name="Wang B."/>
            <person name="Hou R."/>
            <person name="Shen F."/>
            <person name="Mu B."/>
            <person name="Ni P."/>
            <person name="Lin R."/>
            <person name="Qian W."/>
            <person name="Wang G."/>
            <person name="Yu C."/>
            <person name="Nie W."/>
            <person name="Wang J."/>
            <person name="Wu Z."/>
            <person name="Liang H."/>
            <person name="Min J."/>
            <person name="Wu Q."/>
            <person name="Cheng S."/>
            <person name="Ruan J."/>
            <person name="Wang M."/>
            <person name="Shi Z."/>
            <person name="Wen M."/>
            <person name="Liu B."/>
            <person name="Ren X."/>
            <person name="Zheng H."/>
            <person name="Dong D."/>
            <person name="Cook K."/>
            <person name="Shan G."/>
            <person name="Zhang H."/>
            <person name="Kosiol C."/>
            <person name="Xie X."/>
            <person name="Lu Z."/>
            <person name="Zheng H."/>
            <person name="Li Y."/>
            <person name="Steiner C.C."/>
            <person name="Lam T.T."/>
            <person name="Lin S."/>
            <person name="Zhang Q."/>
            <person name="Li G."/>
            <person name="Tian J."/>
            <person name="Gong T."/>
            <person name="Liu H."/>
            <person name="Zhang D."/>
            <person name="Fang L."/>
            <person name="Ye C."/>
            <person name="Zhang J."/>
            <person name="Hu W."/>
            <person name="Xu A."/>
            <person name="Ren Y."/>
            <person name="Zhang G."/>
            <person name="Bruford M.W."/>
            <person name="Li Q."/>
            <person name="Ma L."/>
            <person name="Guo Y."/>
            <person name="An N."/>
            <person name="Hu Y."/>
            <person name="Zheng Y."/>
            <person name="Shi Y."/>
            <person name="Li Z."/>
            <person name="Liu Q."/>
            <person name="Chen Y."/>
            <person name="Zhao J."/>
            <person name="Qu N."/>
            <person name="Zhao S."/>
            <person name="Tian F."/>
            <person name="Wang X."/>
            <person name="Wang H."/>
            <person name="Xu L."/>
            <person name="Liu X."/>
            <person name="Vinar T."/>
            <person name="Wang Y."/>
            <person name="Lam T.W."/>
            <person name="Yiu S.M."/>
            <person name="Liu S."/>
            <person name="Zhang H."/>
            <person name="Li D."/>
            <person name="Huang Y."/>
            <person name="Wang X."/>
            <person name="Yang G."/>
            <person name="Jiang Z."/>
            <person name="Wang J."/>
            <person name="Qin N."/>
            <person name="Li L."/>
            <person name="Li J."/>
            <person name="Bolund L."/>
            <person name="Kristiansen K."/>
            <person name="Wong G.K."/>
            <person name="Olson M."/>
            <person name="Zhang X."/>
            <person name="Li S."/>
            <person name="Yang H."/>
            <person name="Wang J."/>
            <person name="Wang J."/>
        </authorList>
    </citation>
    <scope>NUCLEOTIDE SEQUENCE [LARGE SCALE GENOMIC DNA]</scope>
</reference>
<dbReference type="InterPro" id="IPR033536">
    <property type="entry name" value="Spata22"/>
</dbReference>
<dbReference type="GO" id="GO:0000711">
    <property type="term" value="P:meiotic DNA repair synthesis"/>
    <property type="evidence" value="ECO:0007669"/>
    <property type="project" value="InterPro"/>
</dbReference>
<reference evidence="2" key="3">
    <citation type="submission" date="2025-09" db="UniProtKB">
        <authorList>
            <consortium name="Ensembl"/>
        </authorList>
    </citation>
    <scope>IDENTIFICATION</scope>
</reference>